<dbReference type="RefSeq" id="WP_308136672.1">
    <property type="nucleotide sequence ID" value="NZ_CP133197.1"/>
</dbReference>
<gene>
    <name evidence="1" type="ORF">RCC75_21065</name>
    <name evidence="2" type="ORF">RCG00_11695</name>
</gene>
<dbReference type="Proteomes" id="UP001223336">
    <property type="component" value="Unassembled WGS sequence"/>
</dbReference>
<dbReference type="EMBL" id="JAVFKN010000068">
    <property type="protein sequence ID" value="MDQ5771027.1"/>
    <property type="molecule type" value="Genomic_DNA"/>
</dbReference>
<evidence type="ECO:0000313" key="3">
    <source>
        <dbReference type="Proteomes" id="UP001223336"/>
    </source>
</evidence>
<dbReference type="Proteomes" id="UP001229862">
    <property type="component" value="Chromosome"/>
</dbReference>
<evidence type="ECO:0000313" key="1">
    <source>
        <dbReference type="EMBL" id="MDQ5771027.1"/>
    </source>
</evidence>
<evidence type="ECO:0000313" key="2">
    <source>
        <dbReference type="EMBL" id="WML84969.1"/>
    </source>
</evidence>
<keyword evidence="3" id="KW-1185">Reference proteome</keyword>
<dbReference type="AlphaFoldDB" id="A0AA51QZU4"/>
<protein>
    <submittedName>
        <fullName evidence="2">Uncharacterized protein</fullName>
    </submittedName>
</protein>
<name>A0AA51QZU4_9GAMM</name>
<accession>A0AA51QZU4</accession>
<reference evidence="2 3" key="1">
    <citation type="submission" date="2023-08" db="EMBL/GenBank/DDBJ databases">
        <title>New molecular markers tilS and rpoB for phylogenetic and monitoring studies of the genus Thiothrix biodiversity.</title>
        <authorList>
            <person name="Ravin N.V."/>
            <person name="Smolyakov D."/>
            <person name="Markov N.D."/>
            <person name="Beletsky A.V."/>
            <person name="Mardanov A.V."/>
            <person name="Rudenko T.S."/>
            <person name="Grabovich M.Y."/>
        </authorList>
    </citation>
    <scope>NUCLEOTIDE SEQUENCE</scope>
    <source>
        <strain evidence="2">DNT52</strain>
        <strain evidence="1 3">H33</strain>
    </source>
</reference>
<proteinExistence type="predicted"/>
<sequence>MEQNERGNKPPVGANDDGIVIDGVSYPRHITLINAIKRSSPALLEDEPDANKVRKWLRENMCKDDDEIGGWIGHLWAISNMLGMMKAYEKHPDNWPLLSTETRIRANLSP</sequence>
<dbReference type="EMBL" id="CP133217">
    <property type="protein sequence ID" value="WML84969.1"/>
    <property type="molecule type" value="Genomic_DNA"/>
</dbReference>
<organism evidence="2">
    <name type="scientific">Thiothrix subterranea</name>
    <dbReference type="NCBI Taxonomy" id="2735563"/>
    <lineage>
        <taxon>Bacteria</taxon>
        <taxon>Pseudomonadati</taxon>
        <taxon>Pseudomonadota</taxon>
        <taxon>Gammaproteobacteria</taxon>
        <taxon>Thiotrichales</taxon>
        <taxon>Thiotrichaceae</taxon>
        <taxon>Thiothrix</taxon>
    </lineage>
</organism>